<dbReference type="EMBL" id="KN817523">
    <property type="protein sequence ID" value="KJA27666.1"/>
    <property type="molecule type" value="Genomic_DNA"/>
</dbReference>
<name>A0A0D2PGK9_HYPSF</name>
<reference evidence="2" key="1">
    <citation type="submission" date="2014-04" db="EMBL/GenBank/DDBJ databases">
        <title>Evolutionary Origins and Diversification of the Mycorrhizal Mutualists.</title>
        <authorList>
            <consortium name="DOE Joint Genome Institute"/>
            <consortium name="Mycorrhizal Genomics Consortium"/>
            <person name="Kohler A."/>
            <person name="Kuo A."/>
            <person name="Nagy L.G."/>
            <person name="Floudas D."/>
            <person name="Copeland A."/>
            <person name="Barry K.W."/>
            <person name="Cichocki N."/>
            <person name="Veneault-Fourrey C."/>
            <person name="LaButti K."/>
            <person name="Lindquist E.A."/>
            <person name="Lipzen A."/>
            <person name="Lundell T."/>
            <person name="Morin E."/>
            <person name="Murat C."/>
            <person name="Riley R."/>
            <person name="Ohm R."/>
            <person name="Sun H."/>
            <person name="Tunlid A."/>
            <person name="Henrissat B."/>
            <person name="Grigoriev I.V."/>
            <person name="Hibbett D.S."/>
            <person name="Martin F."/>
        </authorList>
    </citation>
    <scope>NUCLEOTIDE SEQUENCE [LARGE SCALE GENOMIC DNA]</scope>
    <source>
        <strain evidence="2">FD-334 SS-4</strain>
    </source>
</reference>
<accession>A0A0D2PGK9</accession>
<keyword evidence="2" id="KW-1185">Reference proteome</keyword>
<sequence>MIALPQISAEAQRYVELPPAPSYPLTCEDVENAHRFNKQLLFEHEKSRAREDVGVSAEDVVKGRLYLDEVVASANSGEPPWFAVAMAREIKLFFERVNARSAALDAENSLTAVENQLRELNLSANTTYNMQCSARPDA</sequence>
<proteinExistence type="predicted"/>
<dbReference type="Proteomes" id="UP000054270">
    <property type="component" value="Unassembled WGS sequence"/>
</dbReference>
<organism evidence="1 2">
    <name type="scientific">Hypholoma sublateritium (strain FD-334 SS-4)</name>
    <dbReference type="NCBI Taxonomy" id="945553"/>
    <lineage>
        <taxon>Eukaryota</taxon>
        <taxon>Fungi</taxon>
        <taxon>Dikarya</taxon>
        <taxon>Basidiomycota</taxon>
        <taxon>Agaricomycotina</taxon>
        <taxon>Agaricomycetes</taxon>
        <taxon>Agaricomycetidae</taxon>
        <taxon>Agaricales</taxon>
        <taxon>Agaricineae</taxon>
        <taxon>Strophariaceae</taxon>
        <taxon>Hypholoma</taxon>
    </lineage>
</organism>
<protein>
    <submittedName>
        <fullName evidence="1">Uncharacterized protein</fullName>
    </submittedName>
</protein>
<dbReference type="AlphaFoldDB" id="A0A0D2PGK9"/>
<evidence type="ECO:0000313" key="1">
    <source>
        <dbReference type="EMBL" id="KJA27666.1"/>
    </source>
</evidence>
<evidence type="ECO:0000313" key="2">
    <source>
        <dbReference type="Proteomes" id="UP000054270"/>
    </source>
</evidence>
<gene>
    <name evidence="1" type="ORF">HYPSUDRAFT_62721</name>
</gene>